<dbReference type="PANTHER" id="PTHR21089">
    <property type="entry name" value="SHIKIMATE DEHYDROGENASE"/>
    <property type="match status" value="1"/>
</dbReference>
<organism evidence="5 6">
    <name type="scientific">Arthrobacter halodurans</name>
    <dbReference type="NCBI Taxonomy" id="516699"/>
    <lineage>
        <taxon>Bacteria</taxon>
        <taxon>Bacillati</taxon>
        <taxon>Actinomycetota</taxon>
        <taxon>Actinomycetes</taxon>
        <taxon>Micrococcales</taxon>
        <taxon>Micrococcaceae</taxon>
        <taxon>Arthrobacter</taxon>
    </lineage>
</organism>
<evidence type="ECO:0000259" key="3">
    <source>
        <dbReference type="Pfam" id="PF08501"/>
    </source>
</evidence>
<evidence type="ECO:0000313" key="5">
    <source>
        <dbReference type="EMBL" id="MFB0834401.1"/>
    </source>
</evidence>
<dbReference type="SUPFAM" id="SSF51735">
    <property type="entry name" value="NAD(P)-binding Rossmann-fold domains"/>
    <property type="match status" value="1"/>
</dbReference>
<evidence type="ECO:0000259" key="4">
    <source>
        <dbReference type="Pfam" id="PF18317"/>
    </source>
</evidence>
<dbReference type="Pfam" id="PF18317">
    <property type="entry name" value="SDH_C"/>
    <property type="match status" value="1"/>
</dbReference>
<feature type="domain" description="Shikimate dehydrogenase substrate binding N-terminal" evidence="3">
    <location>
        <begin position="9"/>
        <end position="92"/>
    </location>
</feature>
<proteinExistence type="predicted"/>
<dbReference type="Gene3D" id="3.40.50.720">
    <property type="entry name" value="NAD(P)-binding Rossmann-like Domain"/>
    <property type="match status" value="1"/>
</dbReference>
<dbReference type="InterPro" id="IPR046346">
    <property type="entry name" value="Aminoacid_DH-like_N_sf"/>
</dbReference>
<accession>A0ABV4UN85</accession>
<dbReference type="SUPFAM" id="SSF53223">
    <property type="entry name" value="Aminoacid dehydrogenase-like, N-terminal domain"/>
    <property type="match status" value="1"/>
</dbReference>
<evidence type="ECO:0000256" key="2">
    <source>
        <dbReference type="ARBA" id="ARBA00023141"/>
    </source>
</evidence>
<keyword evidence="2" id="KW-0028">Amino-acid biosynthesis</keyword>
<dbReference type="Gene3D" id="3.40.50.10860">
    <property type="entry name" value="Leucine Dehydrogenase, chain A, domain 1"/>
    <property type="match status" value="1"/>
</dbReference>
<dbReference type="Proteomes" id="UP001575652">
    <property type="component" value="Unassembled WGS sequence"/>
</dbReference>
<dbReference type="InterPro" id="IPR041121">
    <property type="entry name" value="SDH_C"/>
</dbReference>
<dbReference type="InterPro" id="IPR022893">
    <property type="entry name" value="Shikimate_DH_fam"/>
</dbReference>
<gene>
    <name evidence="5" type="ORF">ACETWP_07365</name>
</gene>
<name>A0ABV4UN85_9MICC</name>
<protein>
    <submittedName>
        <fullName evidence="5">Shikimate dehydrogenase</fullName>
    </submittedName>
</protein>
<dbReference type="RefSeq" id="WP_373971568.1">
    <property type="nucleotide sequence ID" value="NZ_JBHDLJ010000004.1"/>
</dbReference>
<feature type="domain" description="SDH C-terminal" evidence="4">
    <location>
        <begin position="247"/>
        <end position="264"/>
    </location>
</feature>
<evidence type="ECO:0000313" key="6">
    <source>
        <dbReference type="Proteomes" id="UP001575652"/>
    </source>
</evidence>
<dbReference type="InterPro" id="IPR013708">
    <property type="entry name" value="Shikimate_DH-bd_N"/>
</dbReference>
<reference evidence="5 6" key="1">
    <citation type="submission" date="2024-09" db="EMBL/GenBank/DDBJ databases">
        <authorList>
            <person name="Salinas-Garcia M.A."/>
            <person name="Prieme A."/>
        </authorList>
    </citation>
    <scope>NUCLEOTIDE SEQUENCE [LARGE SCALE GENOMIC DNA]</scope>
    <source>
        <strain evidence="5 6">DSM 21081</strain>
    </source>
</reference>
<dbReference type="Pfam" id="PF08501">
    <property type="entry name" value="Shikimate_dh_N"/>
    <property type="match status" value="1"/>
</dbReference>
<dbReference type="EMBL" id="JBHDLJ010000004">
    <property type="protein sequence ID" value="MFB0834401.1"/>
    <property type="molecule type" value="Genomic_DNA"/>
</dbReference>
<sequence length="288" mass="29549">MTPGGRAAVFGRPIGHSKSPALHRAAYAALRLDISYEPIDAGADDADALARRLRTEPGWRGASVTMPLKHAMVPLMDSVSARVGRLGALNTIVVGGAPGHPTLRGENTDVEGIVRALNDAGARGVRRVAILGAGGTATAATEAASLLGARSVDFAVRSLPRAAGCLALADRLGLAAEAIDPSEAGLRMPGYDAVISTLPAGAADPLLPVLRVDSIRPGTALLDVIYDPWPSELARSWEAAGGRVAGGLSMLVHQAVEQVRLFTGGGERDWAGVTNVMCDAVGLPRPAA</sequence>
<comment type="pathway">
    <text evidence="1">Metabolic intermediate biosynthesis; chorismate biosynthesis; chorismate from D-erythrose 4-phosphate and phosphoenolpyruvate: step 4/7.</text>
</comment>
<dbReference type="PANTHER" id="PTHR21089:SF1">
    <property type="entry name" value="BIFUNCTIONAL 3-DEHYDROQUINATE DEHYDRATASE_SHIKIMATE DEHYDROGENASE, CHLOROPLASTIC"/>
    <property type="match status" value="1"/>
</dbReference>
<comment type="caution">
    <text evidence="5">The sequence shown here is derived from an EMBL/GenBank/DDBJ whole genome shotgun (WGS) entry which is preliminary data.</text>
</comment>
<keyword evidence="2" id="KW-0057">Aromatic amino acid biosynthesis</keyword>
<dbReference type="CDD" id="cd01065">
    <property type="entry name" value="NAD_bind_Shikimate_DH"/>
    <property type="match status" value="1"/>
</dbReference>
<dbReference type="InterPro" id="IPR036291">
    <property type="entry name" value="NAD(P)-bd_dom_sf"/>
</dbReference>
<evidence type="ECO:0000256" key="1">
    <source>
        <dbReference type="ARBA" id="ARBA00004871"/>
    </source>
</evidence>
<keyword evidence="6" id="KW-1185">Reference proteome</keyword>